<accession>A0A0F9P9L6</accession>
<evidence type="ECO:0000313" key="2">
    <source>
        <dbReference type="EMBL" id="KKN28525.1"/>
    </source>
</evidence>
<protein>
    <recommendedName>
        <fullName evidence="1">AB hydrolase-1 domain-containing protein</fullName>
    </recommendedName>
</protein>
<dbReference type="AlphaFoldDB" id="A0A0F9P9L6"/>
<dbReference type="Gene3D" id="3.40.50.1820">
    <property type="entry name" value="alpha/beta hydrolase"/>
    <property type="match status" value="1"/>
</dbReference>
<dbReference type="InterPro" id="IPR050266">
    <property type="entry name" value="AB_hydrolase_sf"/>
</dbReference>
<feature type="domain" description="AB hydrolase-1" evidence="1">
    <location>
        <begin position="37"/>
        <end position="256"/>
    </location>
</feature>
<evidence type="ECO:0000259" key="1">
    <source>
        <dbReference type="Pfam" id="PF12697"/>
    </source>
</evidence>
<dbReference type="InterPro" id="IPR000073">
    <property type="entry name" value="AB_hydrolase_1"/>
</dbReference>
<dbReference type="PANTHER" id="PTHR43798">
    <property type="entry name" value="MONOACYLGLYCEROL LIPASE"/>
    <property type="match status" value="1"/>
</dbReference>
<gene>
    <name evidence="2" type="ORF">LCGC14_0853380</name>
</gene>
<organism evidence="2">
    <name type="scientific">marine sediment metagenome</name>
    <dbReference type="NCBI Taxonomy" id="412755"/>
    <lineage>
        <taxon>unclassified sequences</taxon>
        <taxon>metagenomes</taxon>
        <taxon>ecological metagenomes</taxon>
    </lineage>
</organism>
<reference evidence="2" key="1">
    <citation type="journal article" date="2015" name="Nature">
        <title>Complex archaea that bridge the gap between prokaryotes and eukaryotes.</title>
        <authorList>
            <person name="Spang A."/>
            <person name="Saw J.H."/>
            <person name="Jorgensen S.L."/>
            <person name="Zaremba-Niedzwiedzka K."/>
            <person name="Martijn J."/>
            <person name="Lind A.E."/>
            <person name="van Eijk R."/>
            <person name="Schleper C."/>
            <person name="Guy L."/>
            <person name="Ettema T.J."/>
        </authorList>
    </citation>
    <scope>NUCLEOTIDE SEQUENCE</scope>
</reference>
<dbReference type="GO" id="GO:0016020">
    <property type="term" value="C:membrane"/>
    <property type="evidence" value="ECO:0007669"/>
    <property type="project" value="TreeGrafter"/>
</dbReference>
<proteinExistence type="predicted"/>
<comment type="caution">
    <text evidence="2">The sequence shown here is derived from an EMBL/GenBank/DDBJ whole genome shotgun (WGS) entry which is preliminary data.</text>
</comment>
<dbReference type="Pfam" id="PF12697">
    <property type="entry name" value="Abhydrolase_6"/>
    <property type="match status" value="1"/>
</dbReference>
<dbReference type="EMBL" id="LAZR01002554">
    <property type="protein sequence ID" value="KKN28525.1"/>
    <property type="molecule type" value="Genomic_DNA"/>
</dbReference>
<dbReference type="SUPFAM" id="SSF53474">
    <property type="entry name" value="alpha/beta-Hydrolases"/>
    <property type="match status" value="1"/>
</dbReference>
<sequence length="268" mass="29365">MPSISTHEQYVSTSVGNLYVKSWTPADDFRYSASAPVVLFHDSLGSVELWRDFPETLALALRRRVIAYDRPGFGRSCPRADTLEADFIHNEASGPFTAIRNELAVDDFIAFGHSVGGAMAAACAAAFPLDCAALITEAAQAFVEDRTVSGIGDAAQAFAQHGQLDRLKKYHGEKANWVLNAWVNTWLSDAFSHWTLHETLPNVRCPVLAIHGEDDEFGSEAHPKLYTSLPAGPGVMELLPDCGHVPHKEKPEAVTDLVTAFVERYVNR</sequence>
<dbReference type="PANTHER" id="PTHR43798:SF33">
    <property type="entry name" value="HYDROLASE, PUTATIVE (AFU_ORTHOLOGUE AFUA_2G14860)-RELATED"/>
    <property type="match status" value="1"/>
</dbReference>
<dbReference type="InterPro" id="IPR029058">
    <property type="entry name" value="AB_hydrolase_fold"/>
</dbReference>
<name>A0A0F9P9L6_9ZZZZ</name>